<dbReference type="Pfam" id="PF18962">
    <property type="entry name" value="Por_Secre_tail"/>
    <property type="match status" value="1"/>
</dbReference>
<reference evidence="3" key="1">
    <citation type="submission" date="2022-11" db="EMBL/GenBank/DDBJ databases">
        <title>Dyadobacter pollutisoli sp. nov., isolated from plastic dumped soil.</title>
        <authorList>
            <person name="Kim J.M."/>
            <person name="Kim K.R."/>
            <person name="Lee J.K."/>
            <person name="Hao L."/>
            <person name="Jeon C.O."/>
        </authorList>
    </citation>
    <scope>NUCLEOTIDE SEQUENCE</scope>
    <source>
        <strain evidence="3">U1</strain>
    </source>
</reference>
<dbReference type="EMBL" id="CP112998">
    <property type="protein sequence ID" value="WAC09341.1"/>
    <property type="molecule type" value="Genomic_DNA"/>
</dbReference>
<dbReference type="RefSeq" id="WP_244822832.1">
    <property type="nucleotide sequence ID" value="NZ_CP112998.1"/>
</dbReference>
<dbReference type="NCBIfam" id="TIGR04183">
    <property type="entry name" value="Por_Secre_tail"/>
    <property type="match status" value="1"/>
</dbReference>
<evidence type="ECO:0000313" key="3">
    <source>
        <dbReference type="EMBL" id="WAC09341.1"/>
    </source>
</evidence>
<dbReference type="InterPro" id="IPR026444">
    <property type="entry name" value="Secre_tail"/>
</dbReference>
<keyword evidence="4" id="KW-1185">Reference proteome</keyword>
<dbReference type="GO" id="GO:0016788">
    <property type="term" value="F:hydrolase activity, acting on ester bonds"/>
    <property type="evidence" value="ECO:0007669"/>
    <property type="project" value="InterPro"/>
</dbReference>
<evidence type="ECO:0000313" key="4">
    <source>
        <dbReference type="Proteomes" id="UP001164653"/>
    </source>
</evidence>
<accession>A0A9E8N7B3</accession>
<feature type="domain" description="GPI inositol-deacylase PGAP1-like alpha/beta" evidence="1">
    <location>
        <begin position="306"/>
        <end position="375"/>
    </location>
</feature>
<dbReference type="KEGG" id="dpf:ON006_16435"/>
<dbReference type="Pfam" id="PF07819">
    <property type="entry name" value="PGAP1"/>
    <property type="match status" value="1"/>
</dbReference>
<dbReference type="InterPro" id="IPR012908">
    <property type="entry name" value="PGAP1-ab_dom-like"/>
</dbReference>
<sequence length="1015" mass="113371">MSGLGKTLFLNAGVTSQNEVNYFKNLSQSSIPKYEPVSSEEWVNLYERLMDTDLRPVNDRIPNLDRFVETDPAKLTKSNIVPIGIMDLESIYLTGKQVADNEALKKTGKTADFSAYEKTRILYAAALQEDIYQADVSFRISPELYIANHEDIIQDVEIDFNDGKGFKNYTVSEQLIPYHFESIGEHSIRIRLKTDSAIYLFETKVNVRQLERIKPYKEFQITANRISKDTLNPDKSNRAMLVGGEIRIILGCDQILDKVIIVAEGFDIGQDVTLDKIEANYRGPFTQYLTEGYDLVLLNYNDGRAAIQDNAQVLKSVIQQINAIKQGATQSIVIGESMSGLVARWALREMENNGQVHNVRLMLCYDTPHQGANIPVGLTQLLREATPSLLTQVILKFLAKGWRNYYQAMGTPAAKQMMLHWGGHLTGGVGNKSPDFDTFRTQLLALGNGGYPQNCRNIAVINGSRNAADRELFDDYNYGSRILRSWTPWALQNTNIDVHTNQLNQNTNVLRFATWGLISKAIGISRSYSSPLNDDFLPGGRSSFSVPNKLFGDGRTFFEFCFVPTFSSIDYQGPRTTQAERELLNVAAVNAAQTPFAAIYGDNDNTVHVRTRAIDWANIGLSENLLTFIPACPSLPIPPTPTISTYNTCYPFSEKRTTEDNTANITVSLVTPSNGQYIHNWTVLPTQQTFTTTGDQITFQAEDPGSYQVICVRTYPNRRDLESSHTVTFLVSDCGNVSVVPENPNPNLVVDPDIDITDIWEGDFLLTTPLPDSSAVFAHYQGTLPVILYATTQNGVFISRATLETSGMFPEFAALFAETDPGPALPVVLYEFNVRAAGAPAEEKIGTPTTAAPTVGALLTWSTASEINSDHFEIEKSYTGKDWEKIGSIPAKKRSSEKIDYSYIDQNPVSNVIYYRLKMVDTDDTFAYSRIQTLRFDCPDIVLYPNPVETGKQLQLLLSDSKVRNVSIYNLAGKLVFESDSPTDRISIQDLPVGRYILRIRLQDGSENSRTFVKR</sequence>
<dbReference type="InterPro" id="IPR029058">
    <property type="entry name" value="AB_hydrolase_fold"/>
</dbReference>
<protein>
    <submittedName>
        <fullName evidence="3">T9SS type A sorting domain-containing protein</fullName>
    </submittedName>
</protein>
<feature type="domain" description="Secretion system C-terminal sorting" evidence="2">
    <location>
        <begin position="943"/>
        <end position="1007"/>
    </location>
</feature>
<organism evidence="3 4">
    <name type="scientific">Dyadobacter pollutisoli</name>
    <dbReference type="NCBI Taxonomy" id="2910158"/>
    <lineage>
        <taxon>Bacteria</taxon>
        <taxon>Pseudomonadati</taxon>
        <taxon>Bacteroidota</taxon>
        <taxon>Cytophagia</taxon>
        <taxon>Cytophagales</taxon>
        <taxon>Spirosomataceae</taxon>
        <taxon>Dyadobacter</taxon>
    </lineage>
</organism>
<evidence type="ECO:0000259" key="1">
    <source>
        <dbReference type="Pfam" id="PF07819"/>
    </source>
</evidence>
<gene>
    <name evidence="3" type="ORF">ON006_16435</name>
</gene>
<dbReference type="AlphaFoldDB" id="A0A9E8N7B3"/>
<name>A0A9E8N7B3_9BACT</name>
<dbReference type="Proteomes" id="UP001164653">
    <property type="component" value="Chromosome"/>
</dbReference>
<proteinExistence type="predicted"/>
<dbReference type="Gene3D" id="3.40.50.1820">
    <property type="entry name" value="alpha/beta hydrolase"/>
    <property type="match status" value="1"/>
</dbReference>
<dbReference type="SUPFAM" id="SSF53474">
    <property type="entry name" value="alpha/beta-Hydrolases"/>
    <property type="match status" value="2"/>
</dbReference>
<evidence type="ECO:0000259" key="2">
    <source>
        <dbReference type="Pfam" id="PF18962"/>
    </source>
</evidence>